<evidence type="ECO:0000313" key="3">
    <source>
        <dbReference type="Proteomes" id="UP000602050"/>
    </source>
</evidence>
<dbReference type="PANTHER" id="PTHR38447">
    <property type="entry name" value="TRANSCRIPTION FACTOR YDEB-RELATED"/>
    <property type="match status" value="1"/>
</dbReference>
<gene>
    <name evidence="2" type="ORF">GCM10010978_07760</name>
</gene>
<dbReference type="PANTHER" id="PTHR38447:SF1">
    <property type="entry name" value="RNA POLYMERASE-BINDING TRANSCRIPTION FACTOR CARD"/>
    <property type="match status" value="1"/>
</dbReference>
<dbReference type="EMBL" id="BMEV01000010">
    <property type="protein sequence ID" value="GGH71617.1"/>
    <property type="molecule type" value="Genomic_DNA"/>
</dbReference>
<sequence length="169" mass="19474">MHNIGELIIYSGHGICRIDNICEKTFAGRKKTYYVLHPIENSQGLTINAPVDNEKNILKLMDKEEAETIIASFHTDDGSDWIEKAQLRHQTFSKIINSGNRKEISRVANALIRKKIETEINGKKFYENDSRLLKQIENILFKELAIALDLTEEEVSDRIYKLISEKVKI</sequence>
<reference evidence="2" key="2">
    <citation type="submission" date="2020-09" db="EMBL/GenBank/DDBJ databases">
        <authorList>
            <person name="Sun Q."/>
            <person name="Zhou Y."/>
        </authorList>
    </citation>
    <scope>NUCLEOTIDE SEQUENCE</scope>
    <source>
        <strain evidence="2">CGMCC 1.12360</strain>
    </source>
</reference>
<dbReference type="InterPro" id="IPR048792">
    <property type="entry name" value="CarD_C"/>
</dbReference>
<dbReference type="Gene3D" id="2.40.10.170">
    <property type="match status" value="1"/>
</dbReference>
<dbReference type="InterPro" id="IPR052531">
    <property type="entry name" value="CarD-like_regulator"/>
</dbReference>
<feature type="domain" description="CarD-like/TRCF RNAP-interacting" evidence="1">
    <location>
        <begin position="1"/>
        <end position="112"/>
    </location>
</feature>
<accession>A0A8J3EKA8</accession>
<protein>
    <recommendedName>
        <fullName evidence="1">CarD-like/TRCF RNAP-interacting domain-containing protein</fullName>
    </recommendedName>
</protein>
<dbReference type="Proteomes" id="UP000602050">
    <property type="component" value="Unassembled WGS sequence"/>
</dbReference>
<dbReference type="InterPro" id="IPR042215">
    <property type="entry name" value="CarD-like_C"/>
</dbReference>
<dbReference type="RefSeq" id="WP_188391063.1">
    <property type="nucleotide sequence ID" value="NZ_BMEV01000010.1"/>
</dbReference>
<dbReference type="AlphaFoldDB" id="A0A8J3EKA8"/>
<dbReference type="Pfam" id="PF02559">
    <property type="entry name" value="CarD_TRCF_RID"/>
    <property type="match status" value="1"/>
</dbReference>
<dbReference type="Gene3D" id="1.20.58.1290">
    <property type="entry name" value="CarD-like, C-terminal domain"/>
    <property type="match status" value="1"/>
</dbReference>
<organism evidence="2 3">
    <name type="scientific">Compostibacillus humi</name>
    <dbReference type="NCBI Taxonomy" id="1245525"/>
    <lineage>
        <taxon>Bacteria</taxon>
        <taxon>Bacillati</taxon>
        <taxon>Bacillota</taxon>
        <taxon>Bacilli</taxon>
        <taxon>Bacillales</taxon>
        <taxon>Bacillaceae</taxon>
        <taxon>Compostibacillus</taxon>
    </lineage>
</organism>
<dbReference type="Pfam" id="PF21095">
    <property type="entry name" value="CarD_C"/>
    <property type="match status" value="1"/>
</dbReference>
<dbReference type="SMART" id="SM01058">
    <property type="entry name" value="CarD_TRCF"/>
    <property type="match status" value="1"/>
</dbReference>
<keyword evidence="3" id="KW-1185">Reference proteome</keyword>
<dbReference type="InterPro" id="IPR036101">
    <property type="entry name" value="CarD-like/TRCF_RID_sf"/>
</dbReference>
<name>A0A8J3EKA8_9BACI</name>
<proteinExistence type="predicted"/>
<evidence type="ECO:0000259" key="1">
    <source>
        <dbReference type="SMART" id="SM01058"/>
    </source>
</evidence>
<comment type="caution">
    <text evidence="2">The sequence shown here is derived from an EMBL/GenBank/DDBJ whole genome shotgun (WGS) entry which is preliminary data.</text>
</comment>
<dbReference type="GO" id="GO:0009303">
    <property type="term" value="P:rRNA transcription"/>
    <property type="evidence" value="ECO:0007669"/>
    <property type="project" value="TreeGrafter"/>
</dbReference>
<reference evidence="2" key="1">
    <citation type="journal article" date="2014" name="Int. J. Syst. Evol. Microbiol.">
        <title>Complete genome sequence of Corynebacterium casei LMG S-19264T (=DSM 44701T), isolated from a smear-ripened cheese.</title>
        <authorList>
            <consortium name="US DOE Joint Genome Institute (JGI-PGF)"/>
            <person name="Walter F."/>
            <person name="Albersmeier A."/>
            <person name="Kalinowski J."/>
            <person name="Ruckert C."/>
        </authorList>
    </citation>
    <scope>NUCLEOTIDE SEQUENCE</scope>
    <source>
        <strain evidence="2">CGMCC 1.12360</strain>
    </source>
</reference>
<dbReference type="SUPFAM" id="SSF141259">
    <property type="entry name" value="CarD-like"/>
    <property type="match status" value="1"/>
</dbReference>
<evidence type="ECO:0000313" key="2">
    <source>
        <dbReference type="EMBL" id="GGH71617.1"/>
    </source>
</evidence>
<dbReference type="InterPro" id="IPR003711">
    <property type="entry name" value="CarD-like/TRCF_RID"/>
</dbReference>